<reference evidence="1 2" key="1">
    <citation type="submission" date="2015-04" db="EMBL/GenBank/DDBJ databases">
        <title>Lasius niger genome sequencing.</title>
        <authorList>
            <person name="Konorov E.A."/>
            <person name="Nikitin M.A."/>
            <person name="Kirill M.V."/>
            <person name="Chang P."/>
        </authorList>
    </citation>
    <scope>NUCLEOTIDE SEQUENCE [LARGE SCALE GENOMIC DNA]</scope>
    <source>
        <tissue evidence="1">Whole</tissue>
    </source>
</reference>
<dbReference type="AlphaFoldDB" id="A0A0J7KBD9"/>
<evidence type="ECO:0000313" key="2">
    <source>
        <dbReference type="Proteomes" id="UP000036403"/>
    </source>
</evidence>
<gene>
    <name evidence="1" type="ORF">RF55_13093</name>
</gene>
<dbReference type="EMBL" id="LBMM01010240">
    <property type="protein sequence ID" value="KMQ87584.1"/>
    <property type="molecule type" value="Genomic_DNA"/>
</dbReference>
<evidence type="ECO:0000313" key="1">
    <source>
        <dbReference type="EMBL" id="KMQ87584.1"/>
    </source>
</evidence>
<organism evidence="1 2">
    <name type="scientific">Lasius niger</name>
    <name type="common">Black garden ant</name>
    <dbReference type="NCBI Taxonomy" id="67767"/>
    <lineage>
        <taxon>Eukaryota</taxon>
        <taxon>Metazoa</taxon>
        <taxon>Ecdysozoa</taxon>
        <taxon>Arthropoda</taxon>
        <taxon>Hexapoda</taxon>
        <taxon>Insecta</taxon>
        <taxon>Pterygota</taxon>
        <taxon>Neoptera</taxon>
        <taxon>Endopterygota</taxon>
        <taxon>Hymenoptera</taxon>
        <taxon>Apocrita</taxon>
        <taxon>Aculeata</taxon>
        <taxon>Formicoidea</taxon>
        <taxon>Formicidae</taxon>
        <taxon>Formicinae</taxon>
        <taxon>Lasius</taxon>
        <taxon>Lasius</taxon>
    </lineage>
</organism>
<sequence>MGASVYFIEEATKVRYSTGATQNKSKADNKTLGQDIEDLVRKFNEDDEYSRALPGIKDYVTIKEKKGVKIQMQKD</sequence>
<keyword evidence="2" id="KW-1185">Reference proteome</keyword>
<dbReference type="Proteomes" id="UP000036403">
    <property type="component" value="Unassembled WGS sequence"/>
</dbReference>
<protein>
    <submittedName>
        <fullName evidence="1">Uncharacterized protein</fullName>
    </submittedName>
</protein>
<comment type="caution">
    <text evidence="1">The sequence shown here is derived from an EMBL/GenBank/DDBJ whole genome shotgun (WGS) entry which is preliminary data.</text>
</comment>
<accession>A0A0J7KBD9</accession>
<dbReference type="OrthoDB" id="10062343at2759"/>
<proteinExistence type="predicted"/>
<dbReference type="PaxDb" id="67767-A0A0J7KBD9"/>
<name>A0A0J7KBD9_LASNI</name>